<feature type="domain" description="WDGH" evidence="1">
    <location>
        <begin position="108"/>
        <end position="208"/>
    </location>
</feature>
<evidence type="ECO:0000313" key="2">
    <source>
        <dbReference type="EMBL" id="NEW54456.1"/>
    </source>
</evidence>
<protein>
    <recommendedName>
        <fullName evidence="1">WDGH domain-containing protein</fullName>
    </recommendedName>
</protein>
<dbReference type="InterPro" id="IPR057362">
    <property type="entry name" value="WDGH"/>
</dbReference>
<keyword evidence="3" id="KW-1185">Reference proteome</keyword>
<name>A0ABX0CJD8_9NOCA</name>
<dbReference type="Pfam" id="PF25311">
    <property type="entry name" value="WDGH"/>
    <property type="match status" value="1"/>
</dbReference>
<proteinExistence type="predicted"/>
<accession>A0ABX0CJD8</accession>
<evidence type="ECO:0000259" key="1">
    <source>
        <dbReference type="Pfam" id="PF25311"/>
    </source>
</evidence>
<evidence type="ECO:0000313" key="3">
    <source>
        <dbReference type="Proteomes" id="UP000470876"/>
    </source>
</evidence>
<reference evidence="2 3" key="1">
    <citation type="submission" date="2020-01" db="EMBL/GenBank/DDBJ databases">
        <title>Genetics and antimicrobial susceptibilities of Nocardia species isolated from the soil; a comparison with species isolated from humans.</title>
        <authorList>
            <person name="Carrasco G."/>
            <person name="Monzon S."/>
            <person name="Sansegundo M."/>
            <person name="Garcia E."/>
            <person name="Garrido N."/>
            <person name="Medina M.J."/>
            <person name="Villalon P."/>
            <person name="Ramirez-Arocha A.C."/>
            <person name="Jimenez P."/>
            <person name="Cuesta I."/>
            <person name="Valdezate S."/>
        </authorList>
    </citation>
    <scope>NUCLEOTIDE SEQUENCE [LARGE SCALE GENOMIC DNA]</scope>
    <source>
        <strain evidence="2 3">CNM20110649</strain>
    </source>
</reference>
<dbReference type="Proteomes" id="UP000470876">
    <property type="component" value="Unassembled WGS sequence"/>
</dbReference>
<gene>
    <name evidence="2" type="ORF">GV794_02085</name>
</gene>
<comment type="caution">
    <text evidence="2">The sequence shown here is derived from an EMBL/GenBank/DDBJ whole genome shotgun (WGS) entry which is preliminary data.</text>
</comment>
<dbReference type="EMBL" id="JAAGUX010000002">
    <property type="protein sequence ID" value="NEW54456.1"/>
    <property type="molecule type" value="Genomic_DNA"/>
</dbReference>
<sequence length="291" mass="31865">MPDQTPAPLTDDELRQIAASGWAPQGARLATELLATRACITELEAAATLSAVCRAPEIHDRPTDADLARVVRALEGTGDAVYVLGSEVIELRARVADLDAEQRTVGPDTSDGCHTFAELYHYRMLYNAAAFNAWAAAGLYDVHKSWRHSDGEECFGGGWFVVYAELPTGQISNHYEAADWDRFRIPERETAIEWDGHTPQRASQRLAEFLELESEPSAAARRPPAGYVVGWPEGDGRVNIALDEADLPLEGADTLAYTSVGEAYAFLAECGPGDPDIVFRVYELRQVADRD</sequence>
<dbReference type="RefSeq" id="WP_163828080.1">
    <property type="nucleotide sequence ID" value="NZ_JAAGUX010000002.1"/>
</dbReference>
<organism evidence="2 3">
    <name type="scientific">Nocardia cyriacigeorgica</name>
    <dbReference type="NCBI Taxonomy" id="135487"/>
    <lineage>
        <taxon>Bacteria</taxon>
        <taxon>Bacillati</taxon>
        <taxon>Actinomycetota</taxon>
        <taxon>Actinomycetes</taxon>
        <taxon>Mycobacteriales</taxon>
        <taxon>Nocardiaceae</taxon>
        <taxon>Nocardia</taxon>
    </lineage>
</organism>